<dbReference type="Proteomes" id="UP001168613">
    <property type="component" value="Unassembled WGS sequence"/>
</dbReference>
<dbReference type="PROSITE" id="PS51257">
    <property type="entry name" value="PROKAR_LIPOPROTEIN"/>
    <property type="match status" value="1"/>
</dbReference>
<evidence type="ECO:0000313" key="4">
    <source>
        <dbReference type="Proteomes" id="UP001168613"/>
    </source>
</evidence>
<keyword evidence="4" id="KW-1185">Reference proteome</keyword>
<keyword evidence="1" id="KW-0175">Coiled coil</keyword>
<evidence type="ECO:0000256" key="2">
    <source>
        <dbReference type="SAM" id="Phobius"/>
    </source>
</evidence>
<organism evidence="3 4">
    <name type="scientific">Alcaligenes endophyticus</name>
    <dbReference type="NCBI Taxonomy" id="1929088"/>
    <lineage>
        <taxon>Bacteria</taxon>
        <taxon>Pseudomonadati</taxon>
        <taxon>Pseudomonadota</taxon>
        <taxon>Betaproteobacteria</taxon>
        <taxon>Burkholderiales</taxon>
        <taxon>Alcaligenaceae</taxon>
        <taxon>Alcaligenes</taxon>
    </lineage>
</organism>
<keyword evidence="2" id="KW-1133">Transmembrane helix</keyword>
<feature type="transmembrane region" description="Helical" evidence="2">
    <location>
        <begin position="80"/>
        <end position="101"/>
    </location>
</feature>
<keyword evidence="2" id="KW-0812">Transmembrane</keyword>
<evidence type="ECO:0008006" key="5">
    <source>
        <dbReference type="Google" id="ProtNLM"/>
    </source>
</evidence>
<comment type="caution">
    <text evidence="3">The sequence shown here is derived from an EMBL/GenBank/DDBJ whole genome shotgun (WGS) entry which is preliminary data.</text>
</comment>
<feature type="transmembrane region" description="Helical" evidence="2">
    <location>
        <begin position="51"/>
        <end position="73"/>
    </location>
</feature>
<accession>A0ABT8EL77</accession>
<evidence type="ECO:0000313" key="3">
    <source>
        <dbReference type="EMBL" id="MDN4122044.1"/>
    </source>
</evidence>
<protein>
    <recommendedName>
        <fullName evidence="5">Lipoprotein</fullName>
    </recommendedName>
</protein>
<proteinExistence type="predicted"/>
<evidence type="ECO:0000256" key="1">
    <source>
        <dbReference type="SAM" id="Coils"/>
    </source>
</evidence>
<dbReference type="EMBL" id="JAJHNU010000003">
    <property type="protein sequence ID" value="MDN4122044.1"/>
    <property type="molecule type" value="Genomic_DNA"/>
</dbReference>
<gene>
    <name evidence="3" type="ORF">LMS43_12165</name>
</gene>
<reference evidence="3" key="1">
    <citation type="submission" date="2021-11" db="EMBL/GenBank/DDBJ databases">
        <title>Draft genome sequence of Alcaligenes endophyticus type strain CCUG 75668T.</title>
        <authorList>
            <person name="Salva-Serra F."/>
            <person name="Duran R.E."/>
            <person name="Seeger M."/>
            <person name="Moore E.R.B."/>
            <person name="Jaen-Luchoro D."/>
        </authorList>
    </citation>
    <scope>NUCLEOTIDE SEQUENCE</scope>
    <source>
        <strain evidence="3">CCUG 75668</strain>
    </source>
</reference>
<dbReference type="RefSeq" id="WP_266122952.1">
    <property type="nucleotide sequence ID" value="NZ_JAJHNU010000003.1"/>
</dbReference>
<sequence>MRQAFTGSGRAVLGGLMLSVALLSGCASTGSGLLSGSSADPRLTQGENSDFFSRSGFQACVGGALIGITACMLSNSGNKFVCSAIAGVAACGIAMGGDYYLSERRRQYANTTDRLAAMRADVEKDSTEVQARTQAAQGVIADNKKELEQITTDLKNKTLEQEQAEKRLKTIDANIARLNKELGNMNERVQKYREVADAERSEGNPASVKALDREIDAMNLKVAVLQKEVDDLYTMRSAVTLG</sequence>
<feature type="coiled-coil region" evidence="1">
    <location>
        <begin position="140"/>
        <end position="228"/>
    </location>
</feature>
<name>A0ABT8EL77_9BURK</name>
<keyword evidence="2" id="KW-0472">Membrane</keyword>